<dbReference type="AlphaFoldDB" id="A0A914Q0A1"/>
<name>A0A914Q0A1_9BILA</name>
<dbReference type="Proteomes" id="UP000887578">
    <property type="component" value="Unplaced"/>
</dbReference>
<dbReference type="WBParaSite" id="PDA_v2.g22226.t1">
    <property type="protein sequence ID" value="PDA_v2.g22226.t1"/>
    <property type="gene ID" value="PDA_v2.g22226"/>
</dbReference>
<organism evidence="1 2">
    <name type="scientific">Panagrolaimus davidi</name>
    <dbReference type="NCBI Taxonomy" id="227884"/>
    <lineage>
        <taxon>Eukaryota</taxon>
        <taxon>Metazoa</taxon>
        <taxon>Ecdysozoa</taxon>
        <taxon>Nematoda</taxon>
        <taxon>Chromadorea</taxon>
        <taxon>Rhabditida</taxon>
        <taxon>Tylenchina</taxon>
        <taxon>Panagrolaimomorpha</taxon>
        <taxon>Panagrolaimoidea</taxon>
        <taxon>Panagrolaimidae</taxon>
        <taxon>Panagrolaimus</taxon>
    </lineage>
</organism>
<evidence type="ECO:0000313" key="1">
    <source>
        <dbReference type="Proteomes" id="UP000887578"/>
    </source>
</evidence>
<proteinExistence type="predicted"/>
<keyword evidence="1" id="KW-1185">Reference proteome</keyword>
<reference evidence="2" key="1">
    <citation type="submission" date="2022-11" db="UniProtKB">
        <authorList>
            <consortium name="WormBaseParasite"/>
        </authorList>
    </citation>
    <scope>IDENTIFICATION</scope>
</reference>
<accession>A0A914Q0A1</accession>
<sequence length="173" mass="19961">MDTISKALENVPFFGPALTKYINGDEDELVRAWNRVTKATNWINQTIPELRLGITEITNWWNYGTNAVQNGIEAASQTVIRHNIETQTQTENIETDVVNQKPLQQVNTYTPQTTNMSPLFDFTGNLKWMCKTRTVEDERKLQAALHNFYNQPSFDTYIAVCFLLLNKLKIIFI</sequence>
<evidence type="ECO:0000313" key="2">
    <source>
        <dbReference type="WBParaSite" id="PDA_v2.g22226.t1"/>
    </source>
</evidence>
<protein>
    <submittedName>
        <fullName evidence="2">Uncharacterized protein</fullName>
    </submittedName>
</protein>